<dbReference type="SUPFAM" id="SSF52833">
    <property type="entry name" value="Thioredoxin-like"/>
    <property type="match status" value="1"/>
</dbReference>
<dbReference type="Pfam" id="PF13410">
    <property type="entry name" value="GST_C_2"/>
    <property type="match status" value="1"/>
</dbReference>
<dbReference type="CDD" id="cd03205">
    <property type="entry name" value="GST_C_6"/>
    <property type="match status" value="1"/>
</dbReference>
<proteinExistence type="predicted"/>
<keyword evidence="3" id="KW-1185">Reference proteome</keyword>
<dbReference type="Gene3D" id="3.40.30.10">
    <property type="entry name" value="Glutaredoxin"/>
    <property type="match status" value="1"/>
</dbReference>
<dbReference type="Pfam" id="PF13417">
    <property type="entry name" value="GST_N_3"/>
    <property type="match status" value="1"/>
</dbReference>
<dbReference type="InterPro" id="IPR004045">
    <property type="entry name" value="Glutathione_S-Trfase_N"/>
</dbReference>
<dbReference type="AlphaFoldDB" id="A0A0P1EM09"/>
<dbReference type="Proteomes" id="UP000054823">
    <property type="component" value="Unassembled WGS sequence"/>
</dbReference>
<accession>A0A0P1EM09</accession>
<organism evidence="2 3">
    <name type="scientific">Shimia marina</name>
    <dbReference type="NCBI Taxonomy" id="321267"/>
    <lineage>
        <taxon>Bacteria</taxon>
        <taxon>Pseudomonadati</taxon>
        <taxon>Pseudomonadota</taxon>
        <taxon>Alphaproteobacteria</taxon>
        <taxon>Rhodobacterales</taxon>
        <taxon>Roseobacteraceae</taxon>
    </lineage>
</organism>
<dbReference type="RefSeq" id="WP_370733045.1">
    <property type="nucleotide sequence ID" value="NZ_CYPW01000006.1"/>
</dbReference>
<dbReference type="SUPFAM" id="SSF47616">
    <property type="entry name" value="GST C-terminal domain-like"/>
    <property type="match status" value="1"/>
</dbReference>
<dbReference type="InterPro" id="IPR036282">
    <property type="entry name" value="Glutathione-S-Trfase_C_sf"/>
</dbReference>
<feature type="domain" description="GST N-terminal" evidence="1">
    <location>
        <begin position="2"/>
        <end position="85"/>
    </location>
</feature>
<evidence type="ECO:0000259" key="1">
    <source>
        <dbReference type="PROSITE" id="PS50404"/>
    </source>
</evidence>
<name>A0A0P1EM09_9RHOB</name>
<dbReference type="EMBL" id="CYPW01000006">
    <property type="protein sequence ID" value="CUH51288.1"/>
    <property type="molecule type" value="Genomic_DNA"/>
</dbReference>
<protein>
    <submittedName>
        <fullName evidence="2">Putative GST-like protein YibF</fullName>
    </submittedName>
</protein>
<reference evidence="2 3" key="1">
    <citation type="submission" date="2015-09" db="EMBL/GenBank/DDBJ databases">
        <authorList>
            <consortium name="Swine Surveillance"/>
        </authorList>
    </citation>
    <scope>NUCLEOTIDE SEQUENCE [LARGE SCALE GENOMIC DNA]</scope>
    <source>
        <strain evidence="2 3">CECT 7688</strain>
    </source>
</reference>
<gene>
    <name evidence="2" type="primary">yibF</name>
    <name evidence="2" type="ORF">SHM7688_00722</name>
</gene>
<evidence type="ECO:0000313" key="2">
    <source>
        <dbReference type="EMBL" id="CUH51288.1"/>
    </source>
</evidence>
<dbReference type="PROSITE" id="PS50404">
    <property type="entry name" value="GST_NTER"/>
    <property type="match status" value="1"/>
</dbReference>
<dbReference type="InterPro" id="IPR036249">
    <property type="entry name" value="Thioredoxin-like_sf"/>
</dbReference>
<evidence type="ECO:0000313" key="3">
    <source>
        <dbReference type="Proteomes" id="UP000054823"/>
    </source>
</evidence>
<dbReference type="Gene3D" id="1.20.1050.10">
    <property type="match status" value="1"/>
</dbReference>
<dbReference type="STRING" id="321267.SHM7688_00722"/>
<sequence length="204" mass="22473">MSQLKLIHSPSSPFVRKVSVTLAETGQSADVTLEGVKTTALSTADAAAAANPLGKIPALVRPDGPALYDSRVICRYLVARAKSDLYPEERLWDVLTLEATADGMLEAAVLMVYEKRLRPENMVFEDWIEAQWGKVAGALDALNERWMSHLFGPLDMGQIAVGCALGYLDFRHGDRNWRQGRDGLAGWYAEFAKRDSMLATMPSD</sequence>